<dbReference type="InterPro" id="IPR027417">
    <property type="entry name" value="P-loop_NTPase"/>
</dbReference>
<dbReference type="EMBL" id="JBBPBF010000002">
    <property type="protein sequence ID" value="KAK7614976.1"/>
    <property type="molecule type" value="Genomic_DNA"/>
</dbReference>
<sequence>MAEIVGLVASCATVVETIDKTCKMARNHMHSDRTMTKELGALIAKLSSYKGLIEGIKLQAELDKDDEGRLSALACVDGPLQACHKATERLEYRLGHLPRKVILGKVVFAKVIDDETAVHLKKLNDTFPVLQLALESDQRVINSKVYEYVMNTGQDVSDVRDWVLQQRDEHDAAEKARARQKMEEWLATIDPRMTLDSTLKNKSRGSGKWFLDHDFTTWIKDPCTRNSILWLRGRSGMGKTTLLSLAIDHLRYGIGLHQKYAMAFFYCSYSEKDTQSAESMLKSYVRQILDQFPEAENALKEHDEELEKERDQGVAKRLFGKLEEKRGPQHPLQGVLSAFGKALEKICALADHVVLFLDALNESEGDDALCFFEAISWCLSQVPNCRIIVSSTEALDPFKIFGKFEAMLVDMEEVKVNEDIAGYISENIDHDYRLRRLPLALKERFQHKIGSEAHGSFRWAECQLHALKDHALSPRTIETALNSMSPKLEDHYLQTLRNIPETYAPFVGTALLWLRFAVRPMTIEELREAMTLDTTNPLDVDERLFEGETEGILKRCGSLISYDAQLQRAQLAHDSVRQFLLSDEPPDESVEVYFEDQSSDQEYLCCLMVEYLSMPLFSSGPCKTGAQVEARWKNWPLFPYQRLRGRSGLLARATQS</sequence>
<name>A0ABR1NIH3_9PEZI</name>
<evidence type="ECO:0000256" key="2">
    <source>
        <dbReference type="SAM" id="Coils"/>
    </source>
</evidence>
<comment type="caution">
    <text evidence="5">The sequence shown here is derived from an EMBL/GenBank/DDBJ whole genome shotgun (WGS) entry which is preliminary data.</text>
</comment>
<dbReference type="InterPro" id="IPR056884">
    <property type="entry name" value="NPHP3-like_N"/>
</dbReference>
<dbReference type="PANTHER" id="PTHR10039:SF16">
    <property type="entry name" value="GPI INOSITOL-DEACYLASE"/>
    <property type="match status" value="1"/>
</dbReference>
<evidence type="ECO:0000256" key="1">
    <source>
        <dbReference type="ARBA" id="ARBA00022737"/>
    </source>
</evidence>
<keyword evidence="1" id="KW-0677">Repeat</keyword>
<keyword evidence="2" id="KW-0175">Coiled coil</keyword>
<dbReference type="PANTHER" id="PTHR10039">
    <property type="entry name" value="AMELOGENIN"/>
    <property type="match status" value="1"/>
</dbReference>
<gene>
    <name evidence="5" type="ORF">JOL62DRAFT_562270</name>
</gene>
<keyword evidence="6" id="KW-1185">Reference proteome</keyword>
<evidence type="ECO:0000313" key="6">
    <source>
        <dbReference type="Proteomes" id="UP001367316"/>
    </source>
</evidence>
<dbReference type="Pfam" id="PF22939">
    <property type="entry name" value="WHD_GPIID"/>
    <property type="match status" value="1"/>
</dbReference>
<dbReference type="Proteomes" id="UP001367316">
    <property type="component" value="Unassembled WGS sequence"/>
</dbReference>
<evidence type="ECO:0000313" key="5">
    <source>
        <dbReference type="EMBL" id="KAK7614976.1"/>
    </source>
</evidence>
<evidence type="ECO:0008006" key="7">
    <source>
        <dbReference type="Google" id="ProtNLM"/>
    </source>
</evidence>
<dbReference type="Pfam" id="PF24883">
    <property type="entry name" value="NPHP3_N"/>
    <property type="match status" value="1"/>
</dbReference>
<organism evidence="5 6">
    <name type="scientific">Phyllosticta paracitricarpa</name>
    <dbReference type="NCBI Taxonomy" id="2016321"/>
    <lineage>
        <taxon>Eukaryota</taxon>
        <taxon>Fungi</taxon>
        <taxon>Dikarya</taxon>
        <taxon>Ascomycota</taxon>
        <taxon>Pezizomycotina</taxon>
        <taxon>Dothideomycetes</taxon>
        <taxon>Dothideomycetes incertae sedis</taxon>
        <taxon>Botryosphaeriales</taxon>
        <taxon>Phyllostictaceae</taxon>
        <taxon>Phyllosticta</taxon>
    </lineage>
</organism>
<accession>A0ABR1NIH3</accession>
<dbReference type="SUPFAM" id="SSF52540">
    <property type="entry name" value="P-loop containing nucleoside triphosphate hydrolases"/>
    <property type="match status" value="1"/>
</dbReference>
<feature type="domain" description="Nephrocystin 3-like N-terminal" evidence="4">
    <location>
        <begin position="205"/>
        <end position="391"/>
    </location>
</feature>
<evidence type="ECO:0000259" key="3">
    <source>
        <dbReference type="Pfam" id="PF22939"/>
    </source>
</evidence>
<feature type="domain" description="GPI inositol-deacylase winged helix" evidence="3">
    <location>
        <begin position="511"/>
        <end position="584"/>
    </location>
</feature>
<dbReference type="Gene3D" id="3.40.50.300">
    <property type="entry name" value="P-loop containing nucleotide triphosphate hydrolases"/>
    <property type="match status" value="1"/>
</dbReference>
<dbReference type="InterPro" id="IPR054471">
    <property type="entry name" value="GPIID_WHD"/>
</dbReference>
<reference evidence="5 6" key="1">
    <citation type="submission" date="2024-04" db="EMBL/GenBank/DDBJ databases">
        <title>Phyllosticta paracitricarpa is synonymous to the EU quarantine fungus P. citricarpa based on phylogenomic analyses.</title>
        <authorList>
            <consortium name="Lawrence Berkeley National Laboratory"/>
            <person name="Van ingen-buijs V.A."/>
            <person name="Van westerhoven A.C."/>
            <person name="Haridas S."/>
            <person name="Skiadas P."/>
            <person name="Martin F."/>
            <person name="Groenewald J.Z."/>
            <person name="Crous P.W."/>
            <person name="Seidl M.F."/>
        </authorList>
    </citation>
    <scope>NUCLEOTIDE SEQUENCE [LARGE SCALE GENOMIC DNA]</scope>
    <source>
        <strain evidence="5 6">CBS 141358</strain>
    </source>
</reference>
<feature type="coiled-coil region" evidence="2">
    <location>
        <begin position="285"/>
        <end position="312"/>
    </location>
</feature>
<protein>
    <recommendedName>
        <fullName evidence="7">NACHT domain-containing protein</fullName>
    </recommendedName>
</protein>
<evidence type="ECO:0000259" key="4">
    <source>
        <dbReference type="Pfam" id="PF24883"/>
    </source>
</evidence>
<proteinExistence type="predicted"/>